<evidence type="ECO:0000256" key="1">
    <source>
        <dbReference type="SAM" id="Phobius"/>
    </source>
</evidence>
<keyword evidence="1" id="KW-0472">Membrane</keyword>
<name>A0A2X2IXK9_SPHMU</name>
<reference evidence="2 3" key="1">
    <citation type="submission" date="2018-06" db="EMBL/GenBank/DDBJ databases">
        <authorList>
            <consortium name="Pathogen Informatics"/>
            <person name="Doyle S."/>
        </authorList>
    </citation>
    <scope>NUCLEOTIDE SEQUENCE [LARGE SCALE GENOMIC DNA]</scope>
    <source>
        <strain evidence="2 3">NCTC11343</strain>
    </source>
</reference>
<evidence type="ECO:0008006" key="4">
    <source>
        <dbReference type="Google" id="ProtNLM"/>
    </source>
</evidence>
<evidence type="ECO:0000313" key="2">
    <source>
        <dbReference type="EMBL" id="SPZ84016.1"/>
    </source>
</evidence>
<feature type="transmembrane region" description="Helical" evidence="1">
    <location>
        <begin position="20"/>
        <end position="42"/>
    </location>
</feature>
<dbReference type="AlphaFoldDB" id="A0A2X2IXK9"/>
<proteinExistence type="predicted"/>
<sequence length="107" mass="12604">MIRLFLKTALRNLKRSPLNTTINILGLALGFTVALISTLWVLKQFSFDKHYSNYQHIYQVMMTGTFNDEKSTDRSTPIPWSKQSRLISKMRWQMPLWSPIWKATILK</sequence>
<dbReference type="EMBL" id="UAUU01000002">
    <property type="protein sequence ID" value="SPZ84016.1"/>
    <property type="molecule type" value="Genomic_DNA"/>
</dbReference>
<protein>
    <recommendedName>
        <fullName evidence="4">MacB-like periplasmic core domain-containing protein</fullName>
    </recommendedName>
</protein>
<organism evidence="2 3">
    <name type="scientific">Sphingobacterium multivorum</name>
    <dbReference type="NCBI Taxonomy" id="28454"/>
    <lineage>
        <taxon>Bacteria</taxon>
        <taxon>Pseudomonadati</taxon>
        <taxon>Bacteroidota</taxon>
        <taxon>Sphingobacteriia</taxon>
        <taxon>Sphingobacteriales</taxon>
        <taxon>Sphingobacteriaceae</taxon>
        <taxon>Sphingobacterium</taxon>
    </lineage>
</organism>
<gene>
    <name evidence="2" type="ORF">NCTC11343_00546</name>
</gene>
<evidence type="ECO:0000313" key="3">
    <source>
        <dbReference type="Proteomes" id="UP000251241"/>
    </source>
</evidence>
<keyword evidence="1" id="KW-0812">Transmembrane</keyword>
<accession>A0A2X2IXK9</accession>
<keyword evidence="1" id="KW-1133">Transmembrane helix</keyword>
<dbReference type="Proteomes" id="UP000251241">
    <property type="component" value="Unassembled WGS sequence"/>
</dbReference>
<dbReference type="RefSeq" id="WP_112373740.1">
    <property type="nucleotide sequence ID" value="NZ_UAUU01000002.1"/>
</dbReference>